<proteinExistence type="predicted"/>
<organism evidence="1 2">
    <name type="scientific">Mycena indigotica</name>
    <dbReference type="NCBI Taxonomy" id="2126181"/>
    <lineage>
        <taxon>Eukaryota</taxon>
        <taxon>Fungi</taxon>
        <taxon>Dikarya</taxon>
        <taxon>Basidiomycota</taxon>
        <taxon>Agaricomycotina</taxon>
        <taxon>Agaricomycetes</taxon>
        <taxon>Agaricomycetidae</taxon>
        <taxon>Agaricales</taxon>
        <taxon>Marasmiineae</taxon>
        <taxon>Mycenaceae</taxon>
        <taxon>Mycena</taxon>
    </lineage>
</organism>
<dbReference type="OrthoDB" id="2745898at2759"/>
<dbReference type="InterPro" id="IPR032675">
    <property type="entry name" value="LRR_dom_sf"/>
</dbReference>
<name>A0A8H6SCB9_9AGAR</name>
<sequence>MAIQLLPELYEPILAHISNEDTQILCACSLVSTAFRHPAQKRLFSFLRVPTGTRSRSYAQVAGLFAEKPHMAGYVTNLRVILPSDKEVWRQEQPLAESIFRQLVNVRKASIRNYEDEVDNQGYELHAQVLSLLLRILESHGTLQHLTLWCLNLTKTLFRRILSAAPSLTFVEVATYLPESSRPAVPFRPNKPIIDLCISQSGSVYTQLCIDSELEPCIRQLRTLEHHGVDNQEDLSPCFLSAATLERLELKISSYSFEQRFVLPPSLPSLCELILSIDSCDPPPGIITVLSQNGVPSLTRLQLTFQDLAAVVPTDQVYSFTLPALQLLDEALDVHSRVRQAEWHIRLTYYDHRQCPEHDTAKHVACLEEKLQQHLPKAFAKGLIVASGEGEFY</sequence>
<evidence type="ECO:0000313" key="2">
    <source>
        <dbReference type="Proteomes" id="UP000636479"/>
    </source>
</evidence>
<evidence type="ECO:0000313" key="1">
    <source>
        <dbReference type="EMBL" id="KAF7295722.1"/>
    </source>
</evidence>
<protein>
    <recommendedName>
        <fullName evidence="3">F-box domain-containing protein</fullName>
    </recommendedName>
</protein>
<dbReference type="Proteomes" id="UP000636479">
    <property type="component" value="Unassembled WGS sequence"/>
</dbReference>
<gene>
    <name evidence="1" type="ORF">MIND_01112800</name>
</gene>
<dbReference type="GeneID" id="59350207"/>
<keyword evidence="2" id="KW-1185">Reference proteome</keyword>
<dbReference type="AlphaFoldDB" id="A0A8H6SCB9"/>
<dbReference type="Gene3D" id="3.80.10.10">
    <property type="entry name" value="Ribonuclease Inhibitor"/>
    <property type="match status" value="1"/>
</dbReference>
<reference evidence="1" key="1">
    <citation type="submission" date="2020-05" db="EMBL/GenBank/DDBJ databases">
        <title>Mycena genomes resolve the evolution of fungal bioluminescence.</title>
        <authorList>
            <person name="Tsai I.J."/>
        </authorList>
    </citation>
    <scope>NUCLEOTIDE SEQUENCE</scope>
    <source>
        <strain evidence="1">171206Taipei</strain>
    </source>
</reference>
<dbReference type="RefSeq" id="XP_037217085.1">
    <property type="nucleotide sequence ID" value="XM_037367691.1"/>
</dbReference>
<dbReference type="EMBL" id="JACAZF010000009">
    <property type="protein sequence ID" value="KAF7295722.1"/>
    <property type="molecule type" value="Genomic_DNA"/>
</dbReference>
<comment type="caution">
    <text evidence="1">The sequence shown here is derived from an EMBL/GenBank/DDBJ whole genome shotgun (WGS) entry which is preliminary data.</text>
</comment>
<accession>A0A8H6SCB9</accession>
<evidence type="ECO:0008006" key="3">
    <source>
        <dbReference type="Google" id="ProtNLM"/>
    </source>
</evidence>